<reference evidence="1 2" key="2">
    <citation type="submission" date="2018-10" db="EMBL/GenBank/DDBJ databases">
        <authorList>
            <consortium name="Pathogen Informatics"/>
        </authorList>
    </citation>
    <scope>NUCLEOTIDE SEQUENCE [LARGE SCALE GENOMIC DNA]</scope>
</reference>
<gene>
    <name evidence="1" type="ORF">EVEC_LOCUS203</name>
</gene>
<dbReference type="STRING" id="51028.A0A0N4USY8"/>
<dbReference type="WBParaSite" id="EVEC_0000027901-mRNA-1">
    <property type="protein sequence ID" value="EVEC_0000027901-mRNA-1"/>
    <property type="gene ID" value="EVEC_0000027901"/>
</dbReference>
<dbReference type="Proteomes" id="UP000274131">
    <property type="component" value="Unassembled WGS sequence"/>
</dbReference>
<evidence type="ECO:0000313" key="1">
    <source>
        <dbReference type="EMBL" id="VDD85060.1"/>
    </source>
</evidence>
<reference evidence="3" key="1">
    <citation type="submission" date="2017-02" db="UniProtKB">
        <authorList>
            <consortium name="WormBaseParasite"/>
        </authorList>
    </citation>
    <scope>IDENTIFICATION</scope>
</reference>
<name>A0A0N4USY8_ENTVE</name>
<dbReference type="EMBL" id="UXUI01000130">
    <property type="protein sequence ID" value="VDD85060.1"/>
    <property type="molecule type" value="Genomic_DNA"/>
</dbReference>
<evidence type="ECO:0000313" key="2">
    <source>
        <dbReference type="Proteomes" id="UP000274131"/>
    </source>
</evidence>
<protein>
    <submittedName>
        <fullName evidence="3">39S ribosomal protein L54, mitochondrial</fullName>
    </submittedName>
</protein>
<keyword evidence="2" id="KW-1185">Reference proteome</keyword>
<sequence length="160" mass="18642">MLSSLRLIRSFSLILKEGVQSGSPGVTQNAVRNLAAVKKTTVHKEDKSFVDMDTEKLCSYYGGEVNVNLFTHLSAEEPGPKILPNDQYPDWLFKLNLERRKELEDLDPEIDGWAYWRAFRKRQLEQSRRIRMLKYRFLHLQNSPSMKRSQGLSYKPAKPK</sequence>
<proteinExistence type="predicted"/>
<organism evidence="3">
    <name type="scientific">Enterobius vermicularis</name>
    <name type="common">Human pinworm</name>
    <dbReference type="NCBI Taxonomy" id="51028"/>
    <lineage>
        <taxon>Eukaryota</taxon>
        <taxon>Metazoa</taxon>
        <taxon>Ecdysozoa</taxon>
        <taxon>Nematoda</taxon>
        <taxon>Chromadorea</taxon>
        <taxon>Rhabditida</taxon>
        <taxon>Spirurina</taxon>
        <taxon>Oxyuridomorpha</taxon>
        <taxon>Oxyuroidea</taxon>
        <taxon>Oxyuridae</taxon>
        <taxon>Enterobius</taxon>
    </lineage>
</organism>
<evidence type="ECO:0000313" key="3">
    <source>
        <dbReference type="WBParaSite" id="EVEC_0000027901-mRNA-1"/>
    </source>
</evidence>
<accession>A0A0N4USY8</accession>
<dbReference type="OrthoDB" id="10252718at2759"/>
<dbReference type="AlphaFoldDB" id="A0A0N4USY8"/>